<accession>A0ACB6ZJY8</accession>
<reference evidence="1" key="2">
    <citation type="journal article" date="2020" name="Nat. Commun.">
        <title>Large-scale genome sequencing of mycorrhizal fungi provides insights into the early evolution of symbiotic traits.</title>
        <authorList>
            <person name="Miyauchi S."/>
            <person name="Kiss E."/>
            <person name="Kuo A."/>
            <person name="Drula E."/>
            <person name="Kohler A."/>
            <person name="Sanchez-Garcia M."/>
            <person name="Morin E."/>
            <person name="Andreopoulos B."/>
            <person name="Barry K.W."/>
            <person name="Bonito G."/>
            <person name="Buee M."/>
            <person name="Carver A."/>
            <person name="Chen C."/>
            <person name="Cichocki N."/>
            <person name="Clum A."/>
            <person name="Culley D."/>
            <person name="Crous P.W."/>
            <person name="Fauchery L."/>
            <person name="Girlanda M."/>
            <person name="Hayes R.D."/>
            <person name="Keri Z."/>
            <person name="LaButti K."/>
            <person name="Lipzen A."/>
            <person name="Lombard V."/>
            <person name="Magnuson J."/>
            <person name="Maillard F."/>
            <person name="Murat C."/>
            <person name="Nolan M."/>
            <person name="Ohm R.A."/>
            <person name="Pangilinan J."/>
            <person name="Pereira M.F."/>
            <person name="Perotto S."/>
            <person name="Peter M."/>
            <person name="Pfister S."/>
            <person name="Riley R."/>
            <person name="Sitrit Y."/>
            <person name="Stielow J.B."/>
            <person name="Szollosi G."/>
            <person name="Zifcakova L."/>
            <person name="Stursova M."/>
            <person name="Spatafora J.W."/>
            <person name="Tedersoo L."/>
            <person name="Vaario L.M."/>
            <person name="Yamada A."/>
            <person name="Yan M."/>
            <person name="Wang P."/>
            <person name="Xu J."/>
            <person name="Bruns T."/>
            <person name="Baldrian P."/>
            <person name="Vilgalys R."/>
            <person name="Dunand C."/>
            <person name="Henrissat B."/>
            <person name="Grigoriev I.V."/>
            <person name="Hibbett D."/>
            <person name="Nagy L.G."/>
            <person name="Martin F.M."/>
        </authorList>
    </citation>
    <scope>NUCLEOTIDE SEQUENCE</scope>
    <source>
        <strain evidence="1">P2</strain>
    </source>
</reference>
<proteinExistence type="predicted"/>
<gene>
    <name evidence="1" type="ORF">BDM02DRAFT_3094307</name>
</gene>
<dbReference type="Proteomes" id="UP000886501">
    <property type="component" value="Unassembled WGS sequence"/>
</dbReference>
<keyword evidence="2" id="KW-1185">Reference proteome</keyword>
<reference evidence="1" key="1">
    <citation type="submission" date="2019-10" db="EMBL/GenBank/DDBJ databases">
        <authorList>
            <consortium name="DOE Joint Genome Institute"/>
            <person name="Kuo A."/>
            <person name="Miyauchi S."/>
            <person name="Kiss E."/>
            <person name="Drula E."/>
            <person name="Kohler A."/>
            <person name="Sanchez-Garcia M."/>
            <person name="Andreopoulos B."/>
            <person name="Barry K.W."/>
            <person name="Bonito G."/>
            <person name="Buee M."/>
            <person name="Carver A."/>
            <person name="Chen C."/>
            <person name="Cichocki N."/>
            <person name="Clum A."/>
            <person name="Culley D."/>
            <person name="Crous P.W."/>
            <person name="Fauchery L."/>
            <person name="Girlanda M."/>
            <person name="Hayes R."/>
            <person name="Keri Z."/>
            <person name="Labutti K."/>
            <person name="Lipzen A."/>
            <person name="Lombard V."/>
            <person name="Magnuson J."/>
            <person name="Maillard F."/>
            <person name="Morin E."/>
            <person name="Murat C."/>
            <person name="Nolan M."/>
            <person name="Ohm R."/>
            <person name="Pangilinan J."/>
            <person name="Pereira M."/>
            <person name="Perotto S."/>
            <person name="Peter M."/>
            <person name="Riley R."/>
            <person name="Sitrit Y."/>
            <person name="Stielow B."/>
            <person name="Szollosi G."/>
            <person name="Zifcakova L."/>
            <person name="Stursova M."/>
            <person name="Spatafora J.W."/>
            <person name="Tedersoo L."/>
            <person name="Vaario L.-M."/>
            <person name="Yamada A."/>
            <person name="Yan M."/>
            <person name="Wang P."/>
            <person name="Xu J."/>
            <person name="Bruns T."/>
            <person name="Baldrian P."/>
            <person name="Vilgalys R."/>
            <person name="Henrissat B."/>
            <person name="Grigoriev I.V."/>
            <person name="Hibbett D."/>
            <person name="Nagy L.G."/>
            <person name="Martin F.M."/>
        </authorList>
    </citation>
    <scope>NUCLEOTIDE SEQUENCE</scope>
    <source>
        <strain evidence="1">P2</strain>
    </source>
</reference>
<organism evidence="1 2">
    <name type="scientific">Thelephora ganbajun</name>
    <name type="common">Ganba fungus</name>
    <dbReference type="NCBI Taxonomy" id="370292"/>
    <lineage>
        <taxon>Eukaryota</taxon>
        <taxon>Fungi</taxon>
        <taxon>Dikarya</taxon>
        <taxon>Basidiomycota</taxon>
        <taxon>Agaricomycotina</taxon>
        <taxon>Agaricomycetes</taxon>
        <taxon>Thelephorales</taxon>
        <taxon>Thelephoraceae</taxon>
        <taxon>Thelephora</taxon>
    </lineage>
</organism>
<name>A0ACB6ZJY8_THEGA</name>
<dbReference type="EMBL" id="MU117994">
    <property type="protein sequence ID" value="KAF9649725.1"/>
    <property type="molecule type" value="Genomic_DNA"/>
</dbReference>
<protein>
    <submittedName>
        <fullName evidence="1">Uncharacterized protein</fullName>
    </submittedName>
</protein>
<evidence type="ECO:0000313" key="1">
    <source>
        <dbReference type="EMBL" id="KAF9649725.1"/>
    </source>
</evidence>
<sequence length="382" mass="43294">MADILPLVLQCLFKDLSSLYACALVDRNSNRAASAVLYRNIVLTPPWTTGLRLQKAQKYPRSINILHSATLPHYATYVKTVEIWGHRSSRGTRINLLANSLIAAIPVWRNLVAMSIDPRQAPEGLFVEPLRLLQNSPNLRTLRVDAICTDAISAPVLSEITGLGSLTVIDPNRALLDLLPDWLSRLSDTLRELRLLDNCGSITPGVLQMIQPLAAQLRSFGLGLSYSLEDGHIFEFLSHLPHLQDLQLRYYWQMKQPTTVPRITTLRKFVVNNRHVCFRNHVTYLSKWVRRITSHSRLEHLEFAIDNFEYFRGPYLNYGGLVEHISHKHGRTIRVLRLMHGYIDSATVALLCQKCPNLEDASLGVNICTLVGFTELAVFRQT</sequence>
<evidence type="ECO:0000313" key="2">
    <source>
        <dbReference type="Proteomes" id="UP000886501"/>
    </source>
</evidence>
<comment type="caution">
    <text evidence="1">The sequence shown here is derived from an EMBL/GenBank/DDBJ whole genome shotgun (WGS) entry which is preliminary data.</text>
</comment>